<feature type="chain" id="PRO_5012877058" description="Esterase-like activity of phytase" evidence="3">
    <location>
        <begin position="26"/>
        <end position="369"/>
    </location>
</feature>
<evidence type="ECO:0008006" key="6">
    <source>
        <dbReference type="Google" id="ProtNLM"/>
    </source>
</evidence>
<dbReference type="Gene3D" id="2.120.10.30">
    <property type="entry name" value="TolB, C-terminal domain"/>
    <property type="match status" value="1"/>
</dbReference>
<keyword evidence="2" id="KW-1133">Transmembrane helix</keyword>
<feature type="signal peptide" evidence="3">
    <location>
        <begin position="1"/>
        <end position="25"/>
    </location>
</feature>
<evidence type="ECO:0000256" key="1">
    <source>
        <dbReference type="SAM" id="MobiDB-lite"/>
    </source>
</evidence>
<gene>
    <name evidence="4" type="ORF">SAMN05421748_13084</name>
</gene>
<accession>A0A285K3P1</accession>
<keyword evidence="5" id="KW-1185">Reference proteome</keyword>
<dbReference type="RefSeq" id="WP_245923707.1">
    <property type="nucleotide sequence ID" value="NZ_OBDY01000030.1"/>
</dbReference>
<protein>
    <recommendedName>
        <fullName evidence="6">Esterase-like activity of phytase</fullName>
    </recommendedName>
</protein>
<feature type="compositionally biased region" description="Low complexity" evidence="1">
    <location>
        <begin position="297"/>
        <end position="332"/>
    </location>
</feature>
<feature type="transmembrane region" description="Helical" evidence="2">
    <location>
        <begin position="340"/>
        <end position="361"/>
    </location>
</feature>
<keyword evidence="2" id="KW-0812">Transmembrane</keyword>
<keyword evidence="3" id="KW-0732">Signal</keyword>
<keyword evidence="2" id="KW-0472">Membrane</keyword>
<sequence length="369" mass="37613">MRAWFGACLGAVAVAVVGLGGPAYAAAAPERVCRVGDSRLNEISGMAATGNGYVMVNDGADDPAGRRVFFLDGRCKVTRAVAYPSRPRDTEDLALGADGTVWVGDIGDNSATRETVALWRLKPGGRTPELLRLRYPDGAHDAEALLLSPDGTPIIVTKTPLAAGVYVPAGPLKKTTALKMVGNVRLPVTTTSNPFSLAGRLVITGGAVSPDGTRAVLRTYADAFEFDVRDGDVVAAITGGSPRQTALPDEPQGESIAYTRDGTALLTISEGAKPEILRYPLINPTKGGVESSTPAQSSTPAGSSPEASTPAGPAASSGDDPAPASSKAAGAAVSESSDRVPLGIVITGVVLAAAATGILVVRRKSGKSR</sequence>
<dbReference type="Proteomes" id="UP000219612">
    <property type="component" value="Unassembled WGS sequence"/>
</dbReference>
<name>A0A285K3P1_9ACTN</name>
<dbReference type="AlphaFoldDB" id="A0A285K3P1"/>
<feature type="region of interest" description="Disordered" evidence="1">
    <location>
        <begin position="239"/>
        <end position="258"/>
    </location>
</feature>
<organism evidence="4 5">
    <name type="scientific">Paractinoplanes atraurantiacus</name>
    <dbReference type="NCBI Taxonomy" id="1036182"/>
    <lineage>
        <taxon>Bacteria</taxon>
        <taxon>Bacillati</taxon>
        <taxon>Actinomycetota</taxon>
        <taxon>Actinomycetes</taxon>
        <taxon>Micromonosporales</taxon>
        <taxon>Micromonosporaceae</taxon>
        <taxon>Paractinoplanes</taxon>
    </lineage>
</organism>
<feature type="region of interest" description="Disordered" evidence="1">
    <location>
        <begin position="283"/>
        <end position="337"/>
    </location>
</feature>
<evidence type="ECO:0000256" key="3">
    <source>
        <dbReference type="SAM" id="SignalP"/>
    </source>
</evidence>
<dbReference type="SUPFAM" id="SSF63829">
    <property type="entry name" value="Calcium-dependent phosphotriesterase"/>
    <property type="match status" value="1"/>
</dbReference>
<proteinExistence type="predicted"/>
<dbReference type="EMBL" id="OBDY01000030">
    <property type="protein sequence ID" value="SNY66637.1"/>
    <property type="molecule type" value="Genomic_DNA"/>
</dbReference>
<reference evidence="4 5" key="1">
    <citation type="submission" date="2017-09" db="EMBL/GenBank/DDBJ databases">
        <authorList>
            <person name="Ehlers B."/>
            <person name="Leendertz F.H."/>
        </authorList>
    </citation>
    <scope>NUCLEOTIDE SEQUENCE [LARGE SCALE GENOMIC DNA]</scope>
    <source>
        <strain evidence="4 5">CGMCC 4.6857</strain>
    </source>
</reference>
<dbReference type="InterPro" id="IPR011042">
    <property type="entry name" value="6-blade_b-propeller_TolB-like"/>
</dbReference>
<evidence type="ECO:0000313" key="4">
    <source>
        <dbReference type="EMBL" id="SNY66637.1"/>
    </source>
</evidence>
<evidence type="ECO:0000313" key="5">
    <source>
        <dbReference type="Proteomes" id="UP000219612"/>
    </source>
</evidence>
<evidence type="ECO:0000256" key="2">
    <source>
        <dbReference type="SAM" id="Phobius"/>
    </source>
</evidence>